<evidence type="ECO:0000313" key="5">
    <source>
        <dbReference type="EMBL" id="ABK44785.1"/>
    </source>
</evidence>
<gene>
    <name evidence="5" type="ordered locus">Mmc1_2284</name>
</gene>
<dbReference type="PROSITE" id="PS50110">
    <property type="entry name" value="RESPONSE_REGULATORY"/>
    <property type="match status" value="1"/>
</dbReference>
<evidence type="ECO:0000256" key="2">
    <source>
        <dbReference type="ARBA" id="ARBA00023012"/>
    </source>
</evidence>
<dbReference type="Proteomes" id="UP000002586">
    <property type="component" value="Chromosome"/>
</dbReference>
<dbReference type="PANTHER" id="PTHR44591">
    <property type="entry name" value="STRESS RESPONSE REGULATOR PROTEIN 1"/>
    <property type="match status" value="1"/>
</dbReference>
<dbReference type="KEGG" id="mgm:Mmc1_2284"/>
<dbReference type="GO" id="GO:0000160">
    <property type="term" value="P:phosphorelay signal transduction system"/>
    <property type="evidence" value="ECO:0007669"/>
    <property type="project" value="UniProtKB-KW"/>
</dbReference>
<dbReference type="OrthoDB" id="9796100at2"/>
<evidence type="ECO:0000256" key="3">
    <source>
        <dbReference type="PROSITE-ProRule" id="PRU00169"/>
    </source>
</evidence>
<dbReference type="InterPro" id="IPR001789">
    <property type="entry name" value="Sig_transdc_resp-reg_receiver"/>
</dbReference>
<feature type="modified residue" description="4-aspartylphosphate" evidence="3">
    <location>
        <position position="56"/>
    </location>
</feature>
<reference evidence="6" key="1">
    <citation type="journal article" date="2009" name="Appl. Environ. Microbiol.">
        <title>Complete genome sequence of the chemolithoautotrophic marine magnetotactic coccus strain MC-1.</title>
        <authorList>
            <person name="Schubbe S."/>
            <person name="Williams T.J."/>
            <person name="Xie G."/>
            <person name="Kiss H.E."/>
            <person name="Brettin T.S."/>
            <person name="Martinez D."/>
            <person name="Ross C.A."/>
            <person name="Schuler D."/>
            <person name="Cox B.L."/>
            <person name="Nealson K.H."/>
            <person name="Bazylinski D.A."/>
        </authorList>
    </citation>
    <scope>NUCLEOTIDE SEQUENCE [LARGE SCALE GENOMIC DNA]</scope>
    <source>
        <strain evidence="6">ATCC BAA-1437 / JCM 17883 / MC-1</strain>
    </source>
</reference>
<dbReference type="eggNOG" id="COG2197">
    <property type="taxonomic scope" value="Bacteria"/>
</dbReference>
<dbReference type="InterPro" id="IPR050595">
    <property type="entry name" value="Bact_response_regulator"/>
</dbReference>
<dbReference type="RefSeq" id="WP_011713906.1">
    <property type="nucleotide sequence ID" value="NC_008576.1"/>
</dbReference>
<proteinExistence type="predicted"/>
<name>A0L9Z2_MAGMM</name>
<evidence type="ECO:0000313" key="6">
    <source>
        <dbReference type="Proteomes" id="UP000002586"/>
    </source>
</evidence>
<sequence length="121" mass="13507">MAQKRVLIVDDSSLARMMMRNNLTKNHPEWEILEAKEGAEALNLVRATEIDLALIDYNMPGLNGIDLATQLMEQQPSVSIHLVTANIQDRMRQRAEALGVGFIMKPITEDKLAGVVHELEG</sequence>
<accession>A0L9Z2</accession>
<evidence type="ECO:0000256" key="1">
    <source>
        <dbReference type="ARBA" id="ARBA00022553"/>
    </source>
</evidence>
<feature type="domain" description="Response regulatory" evidence="4">
    <location>
        <begin position="5"/>
        <end position="120"/>
    </location>
</feature>
<keyword evidence="2" id="KW-0902">Two-component regulatory system</keyword>
<dbReference type="SMART" id="SM00448">
    <property type="entry name" value="REC"/>
    <property type="match status" value="1"/>
</dbReference>
<keyword evidence="6" id="KW-1185">Reference proteome</keyword>
<protein>
    <submittedName>
        <fullName evidence="5">Response regulator receiver protein</fullName>
    </submittedName>
</protein>
<dbReference type="InterPro" id="IPR011006">
    <property type="entry name" value="CheY-like_superfamily"/>
</dbReference>
<dbReference type="Pfam" id="PF00072">
    <property type="entry name" value="Response_reg"/>
    <property type="match status" value="1"/>
</dbReference>
<dbReference type="STRING" id="156889.Mmc1_2284"/>
<organism evidence="5 6">
    <name type="scientific">Magnetococcus marinus (strain ATCC BAA-1437 / JCM 17883 / MC-1)</name>
    <dbReference type="NCBI Taxonomy" id="156889"/>
    <lineage>
        <taxon>Bacteria</taxon>
        <taxon>Pseudomonadati</taxon>
        <taxon>Pseudomonadota</taxon>
        <taxon>Magnetococcia</taxon>
        <taxon>Magnetococcales</taxon>
        <taxon>Magnetococcaceae</taxon>
        <taxon>Magnetococcus</taxon>
    </lineage>
</organism>
<dbReference type="SUPFAM" id="SSF52172">
    <property type="entry name" value="CheY-like"/>
    <property type="match status" value="1"/>
</dbReference>
<reference evidence="5 6" key="2">
    <citation type="journal article" date="2012" name="Int. J. Syst. Evol. Microbiol.">
        <title>Magnetococcus marinus gen. nov., sp. nov., a marine, magnetotactic bacterium that represents a novel lineage (Magnetococcaceae fam. nov.; Magnetococcales ord. nov.) at the base of the Alphaproteobacteria.</title>
        <authorList>
            <person name="Bazylinski D.A."/>
            <person name="Williams T.J."/>
            <person name="Lefevre C.T."/>
            <person name="Berg R.J."/>
            <person name="Zhang C.L."/>
            <person name="Bowser S.S."/>
            <person name="Dean A.J."/>
            <person name="Beveridge T.J."/>
        </authorList>
    </citation>
    <scope>NUCLEOTIDE SEQUENCE [LARGE SCALE GENOMIC DNA]</scope>
    <source>
        <strain evidence="6">ATCC BAA-1437 / JCM 17883 / MC-1</strain>
    </source>
</reference>
<dbReference type="Gene3D" id="3.40.50.2300">
    <property type="match status" value="1"/>
</dbReference>
<dbReference type="HOGENOM" id="CLU_000445_69_15_5"/>
<keyword evidence="1 3" id="KW-0597">Phosphoprotein</keyword>
<dbReference type="EMBL" id="CP000471">
    <property type="protein sequence ID" value="ABK44785.1"/>
    <property type="molecule type" value="Genomic_DNA"/>
</dbReference>
<dbReference type="PANTHER" id="PTHR44591:SF14">
    <property type="entry name" value="PROTEIN PILG"/>
    <property type="match status" value="1"/>
</dbReference>
<evidence type="ECO:0000259" key="4">
    <source>
        <dbReference type="PROSITE" id="PS50110"/>
    </source>
</evidence>
<dbReference type="AlphaFoldDB" id="A0L9Z2"/>